<dbReference type="EnsemblPlants" id="Kaladp0011s0109.1.v1.1">
    <property type="protein sequence ID" value="Kaladp0011s0109.1.v1.1"/>
    <property type="gene ID" value="Kaladp0011s0109.v1.1"/>
</dbReference>
<evidence type="ECO:0000313" key="9">
    <source>
        <dbReference type="Proteomes" id="UP000594263"/>
    </source>
</evidence>
<dbReference type="PANTHER" id="PTHR22893">
    <property type="entry name" value="NADH OXIDOREDUCTASE-RELATED"/>
    <property type="match status" value="1"/>
</dbReference>
<keyword evidence="6" id="KW-0560">Oxidoreductase</keyword>
<dbReference type="InterPro" id="IPR001155">
    <property type="entry name" value="OxRdtase_FMN_N"/>
</dbReference>
<dbReference type="OMA" id="HCPGIYQ"/>
<evidence type="ECO:0000259" key="7">
    <source>
        <dbReference type="Pfam" id="PF00724"/>
    </source>
</evidence>
<dbReference type="GO" id="GO:0009695">
    <property type="term" value="P:jasmonic acid biosynthetic process"/>
    <property type="evidence" value="ECO:0007669"/>
    <property type="project" value="TreeGrafter"/>
</dbReference>
<dbReference type="GO" id="GO:0031408">
    <property type="term" value="P:oxylipin biosynthetic process"/>
    <property type="evidence" value="ECO:0007669"/>
    <property type="project" value="TreeGrafter"/>
</dbReference>
<dbReference type="PANTHER" id="PTHR22893:SF112">
    <property type="entry name" value="12-OXOPHYTODIENOATE REDUCTASE 3"/>
    <property type="match status" value="1"/>
</dbReference>
<accession>A0A7N0SWU5</accession>
<dbReference type="InterPro" id="IPR045247">
    <property type="entry name" value="Oye-like"/>
</dbReference>
<reference evidence="8" key="1">
    <citation type="submission" date="2021-01" db="UniProtKB">
        <authorList>
            <consortium name="EnsemblPlants"/>
        </authorList>
    </citation>
    <scope>IDENTIFICATION</scope>
</reference>
<comment type="similarity">
    <text evidence="2">Belongs to the NADH:flavin oxidoreductase/NADH oxidase family.</text>
</comment>
<dbReference type="FunFam" id="3.20.20.70:FF:000059">
    <property type="entry name" value="N-ethylmaleimide reductase, FMN-linked"/>
    <property type="match status" value="1"/>
</dbReference>
<dbReference type="CDD" id="cd02933">
    <property type="entry name" value="OYE_like_FMN"/>
    <property type="match status" value="1"/>
</dbReference>
<name>A0A7N0SWU5_KALFE</name>
<proteinExistence type="inferred from homology"/>
<evidence type="ECO:0000313" key="8">
    <source>
        <dbReference type="EnsemblPlants" id="Kaladp0011s0109.1.v1.1"/>
    </source>
</evidence>
<dbReference type="GO" id="GO:0010181">
    <property type="term" value="F:FMN binding"/>
    <property type="evidence" value="ECO:0007669"/>
    <property type="project" value="InterPro"/>
</dbReference>
<keyword evidence="5" id="KW-0521">NADP</keyword>
<dbReference type="AlphaFoldDB" id="A0A7N0SWU5"/>
<dbReference type="Pfam" id="PF00724">
    <property type="entry name" value="Oxidored_FMN"/>
    <property type="match status" value="1"/>
</dbReference>
<keyword evidence="4" id="KW-0288">FMN</keyword>
<dbReference type="GO" id="GO:0005777">
    <property type="term" value="C:peroxisome"/>
    <property type="evidence" value="ECO:0007669"/>
    <property type="project" value="TreeGrafter"/>
</dbReference>
<evidence type="ECO:0000256" key="1">
    <source>
        <dbReference type="ARBA" id="ARBA00001917"/>
    </source>
</evidence>
<dbReference type="InterPro" id="IPR013785">
    <property type="entry name" value="Aldolase_TIM"/>
</dbReference>
<dbReference type="GO" id="GO:0005829">
    <property type="term" value="C:cytosol"/>
    <property type="evidence" value="ECO:0007669"/>
    <property type="project" value="UniProtKB-ARBA"/>
</dbReference>
<dbReference type="Proteomes" id="UP000594263">
    <property type="component" value="Unplaced"/>
</dbReference>
<protein>
    <recommendedName>
        <fullName evidence="7">NADH:flavin oxidoreductase/NADH oxidase N-terminal domain-containing protein</fullName>
    </recommendedName>
</protein>
<evidence type="ECO:0000256" key="6">
    <source>
        <dbReference type="ARBA" id="ARBA00023002"/>
    </source>
</evidence>
<sequence>MALEGMDTAPSLFSPLQIGKIQLSHRIVFGSVTQVRAPNGLPNGTMKEHYSRRATPGGLLISEGNAISNRATGYPDVPGIYEDEQVRAWRPIVEAVHVKGGFIFCQLWHVGRASHSAYQPGGTKPISSTNKGLPDKFKVMLPDRSLDSHSEPRALSVDEIPEIVEQFRRGALNVIKAGFDGVEIHAGHGYLIDQFLKDNINDRTDHYGGSLSNRMRFLFDVVDAVVSALGGPERVAVRISPAINHLDATDSNPLGLGLAIVDELNKRQLKWGAKLAYLHVTHPHFREYLATNSAMKGLEEADAGLMRELRNAYRGTFMCTGGYTREIAAQVVARGEADLISFGRMFMANPDLVERLRINAPLRNYDLPTFFISNVSMQSRL</sequence>
<evidence type="ECO:0000256" key="2">
    <source>
        <dbReference type="ARBA" id="ARBA00005979"/>
    </source>
</evidence>
<dbReference type="SUPFAM" id="SSF51395">
    <property type="entry name" value="FMN-linked oxidoreductases"/>
    <property type="match status" value="1"/>
</dbReference>
<evidence type="ECO:0000256" key="4">
    <source>
        <dbReference type="ARBA" id="ARBA00022643"/>
    </source>
</evidence>
<evidence type="ECO:0000256" key="5">
    <source>
        <dbReference type="ARBA" id="ARBA00022857"/>
    </source>
</evidence>
<feature type="domain" description="NADH:flavin oxidoreductase/NADH oxidase N-terminal" evidence="7">
    <location>
        <begin position="11"/>
        <end position="359"/>
    </location>
</feature>
<comment type="cofactor">
    <cofactor evidence="1">
        <name>FMN</name>
        <dbReference type="ChEBI" id="CHEBI:58210"/>
    </cofactor>
</comment>
<evidence type="ECO:0000256" key="3">
    <source>
        <dbReference type="ARBA" id="ARBA00022630"/>
    </source>
</evidence>
<organism evidence="8 9">
    <name type="scientific">Kalanchoe fedtschenkoi</name>
    <name type="common">Lavender scallops</name>
    <name type="synonym">South American air plant</name>
    <dbReference type="NCBI Taxonomy" id="63787"/>
    <lineage>
        <taxon>Eukaryota</taxon>
        <taxon>Viridiplantae</taxon>
        <taxon>Streptophyta</taxon>
        <taxon>Embryophyta</taxon>
        <taxon>Tracheophyta</taxon>
        <taxon>Spermatophyta</taxon>
        <taxon>Magnoliopsida</taxon>
        <taxon>eudicotyledons</taxon>
        <taxon>Gunneridae</taxon>
        <taxon>Pentapetalae</taxon>
        <taxon>Saxifragales</taxon>
        <taxon>Crassulaceae</taxon>
        <taxon>Kalanchoe</taxon>
    </lineage>
</organism>
<keyword evidence="9" id="KW-1185">Reference proteome</keyword>
<dbReference type="Gramene" id="Kaladp0011s0109.1.v1.1">
    <property type="protein sequence ID" value="Kaladp0011s0109.1.v1.1"/>
    <property type="gene ID" value="Kaladp0011s0109.v1.1"/>
</dbReference>
<dbReference type="Gene3D" id="3.20.20.70">
    <property type="entry name" value="Aldolase class I"/>
    <property type="match status" value="1"/>
</dbReference>
<keyword evidence="3" id="KW-0285">Flavoprotein</keyword>
<dbReference type="GO" id="GO:0016629">
    <property type="term" value="F:12-oxophytodienoate reductase activity"/>
    <property type="evidence" value="ECO:0007669"/>
    <property type="project" value="TreeGrafter"/>
</dbReference>